<name>A0A6J4N1A9_9ACTN</name>
<dbReference type="AlphaFoldDB" id="A0A6J4N1A9"/>
<reference evidence="3" key="1">
    <citation type="submission" date="2020-02" db="EMBL/GenBank/DDBJ databases">
        <authorList>
            <person name="Meier V. D."/>
        </authorList>
    </citation>
    <scope>NUCLEOTIDE SEQUENCE</scope>
    <source>
        <strain evidence="3">AVDCRST_MAG21</strain>
    </source>
</reference>
<evidence type="ECO:0000256" key="1">
    <source>
        <dbReference type="SAM" id="MobiDB-lite"/>
    </source>
</evidence>
<feature type="transmembrane region" description="Helical" evidence="2">
    <location>
        <begin position="90"/>
        <end position="116"/>
    </location>
</feature>
<proteinExistence type="predicted"/>
<accession>A0A6J4N1A9</accession>
<dbReference type="Pfam" id="PF07332">
    <property type="entry name" value="Phage_holin_3_6"/>
    <property type="match status" value="1"/>
</dbReference>
<keyword evidence="2" id="KW-1133">Transmembrane helix</keyword>
<keyword evidence="2" id="KW-0812">Transmembrane</keyword>
<evidence type="ECO:0000313" key="3">
    <source>
        <dbReference type="EMBL" id="CAA9375044.1"/>
    </source>
</evidence>
<protein>
    <recommendedName>
        <fullName evidence="4">Integral membrane protein</fullName>
    </recommendedName>
</protein>
<keyword evidence="2" id="KW-0472">Membrane</keyword>
<dbReference type="EMBL" id="CADCUL010000108">
    <property type="protein sequence ID" value="CAA9375044.1"/>
    <property type="molecule type" value="Genomic_DNA"/>
</dbReference>
<evidence type="ECO:0008006" key="4">
    <source>
        <dbReference type="Google" id="ProtNLM"/>
    </source>
</evidence>
<organism evidence="3">
    <name type="scientific">uncultured Nocardioidaceae bacterium</name>
    <dbReference type="NCBI Taxonomy" id="253824"/>
    <lineage>
        <taxon>Bacteria</taxon>
        <taxon>Bacillati</taxon>
        <taxon>Actinomycetota</taxon>
        <taxon>Actinomycetes</taxon>
        <taxon>Propionibacteriales</taxon>
        <taxon>Nocardioidaceae</taxon>
        <taxon>environmental samples</taxon>
    </lineage>
</organism>
<sequence>MSSAYGGSQPGGYEGGQPGYAAGATGPPGASAGASTGASTAGTQGAESIEDQSLGSIVSRISADFSTLVRQEVDLAKLELKAEAKKAGKAAGLLGGAAFAGWMFAIFASVTLMWALDHIMDIAWAAFIVAALWGIAAAVLGITGRNKMREVNPKPEQTAETLQEDAQWLKAQKK</sequence>
<gene>
    <name evidence="3" type="ORF">AVDCRST_MAG21-1002</name>
</gene>
<feature type="compositionally biased region" description="Gly residues" evidence="1">
    <location>
        <begin position="8"/>
        <end position="18"/>
    </location>
</feature>
<feature type="transmembrane region" description="Helical" evidence="2">
    <location>
        <begin position="122"/>
        <end position="142"/>
    </location>
</feature>
<dbReference type="InterPro" id="IPR009937">
    <property type="entry name" value="Phage_holin_3_6"/>
</dbReference>
<feature type="compositionally biased region" description="Low complexity" evidence="1">
    <location>
        <begin position="19"/>
        <end position="45"/>
    </location>
</feature>
<feature type="region of interest" description="Disordered" evidence="1">
    <location>
        <begin position="1"/>
        <end position="45"/>
    </location>
</feature>
<evidence type="ECO:0000256" key="2">
    <source>
        <dbReference type="SAM" id="Phobius"/>
    </source>
</evidence>